<comment type="caution">
    <text evidence="2">The sequence shown here is derived from an EMBL/GenBank/DDBJ whole genome shotgun (WGS) entry which is preliminary data.</text>
</comment>
<name>A0A9P5SCS6_9FUNG</name>
<feature type="signal peptide" evidence="1">
    <location>
        <begin position="1"/>
        <end position="18"/>
    </location>
</feature>
<accession>A0A9P5SCS6</accession>
<feature type="chain" id="PRO_5040493318" description="Extracellular membrane protein CFEM domain-containing protein" evidence="1">
    <location>
        <begin position="19"/>
        <end position="106"/>
    </location>
</feature>
<organism evidence="2 3">
    <name type="scientific">Podila minutissima</name>
    <dbReference type="NCBI Taxonomy" id="64525"/>
    <lineage>
        <taxon>Eukaryota</taxon>
        <taxon>Fungi</taxon>
        <taxon>Fungi incertae sedis</taxon>
        <taxon>Mucoromycota</taxon>
        <taxon>Mortierellomycotina</taxon>
        <taxon>Mortierellomycetes</taxon>
        <taxon>Mortierellales</taxon>
        <taxon>Mortierellaceae</taxon>
        <taxon>Podila</taxon>
    </lineage>
</organism>
<gene>
    <name evidence="2" type="ORF">BG006_010827</name>
</gene>
<dbReference type="AlphaFoldDB" id="A0A9P5SCS6"/>
<proteinExistence type="predicted"/>
<protein>
    <recommendedName>
        <fullName evidence="4">Extracellular membrane protein CFEM domain-containing protein</fullName>
    </recommendedName>
</protein>
<evidence type="ECO:0000313" key="3">
    <source>
        <dbReference type="Proteomes" id="UP000696485"/>
    </source>
</evidence>
<keyword evidence="1" id="KW-0732">Signal</keyword>
<sequence>MKFTILAAVAALLAAVSAQSDPAACTLCLQSSLQSLPACTGVEASSSNPAYAACLCASLNGAWIDACSGDSQCGAAIATFRASYASNIQAAGLSCANGQASFTPLA</sequence>
<keyword evidence="3" id="KW-1185">Reference proteome</keyword>
<dbReference type="EMBL" id="JAAAUY010000885">
    <property type="protein sequence ID" value="KAF9325697.1"/>
    <property type="molecule type" value="Genomic_DNA"/>
</dbReference>
<evidence type="ECO:0000256" key="1">
    <source>
        <dbReference type="SAM" id="SignalP"/>
    </source>
</evidence>
<dbReference type="Proteomes" id="UP000696485">
    <property type="component" value="Unassembled WGS sequence"/>
</dbReference>
<evidence type="ECO:0008006" key="4">
    <source>
        <dbReference type="Google" id="ProtNLM"/>
    </source>
</evidence>
<reference evidence="2" key="1">
    <citation type="journal article" date="2020" name="Fungal Divers.">
        <title>Resolving the Mortierellaceae phylogeny through synthesis of multi-gene phylogenetics and phylogenomics.</title>
        <authorList>
            <person name="Vandepol N."/>
            <person name="Liber J."/>
            <person name="Desiro A."/>
            <person name="Na H."/>
            <person name="Kennedy M."/>
            <person name="Barry K."/>
            <person name="Grigoriev I.V."/>
            <person name="Miller A.N."/>
            <person name="O'Donnell K."/>
            <person name="Stajich J.E."/>
            <person name="Bonito G."/>
        </authorList>
    </citation>
    <scope>NUCLEOTIDE SEQUENCE</scope>
    <source>
        <strain evidence="2">NVP1</strain>
    </source>
</reference>
<evidence type="ECO:0000313" key="2">
    <source>
        <dbReference type="EMBL" id="KAF9325697.1"/>
    </source>
</evidence>